<proteinExistence type="inferred from homology"/>
<dbReference type="SUPFAM" id="SSF50022">
    <property type="entry name" value="ISP domain"/>
    <property type="match status" value="1"/>
</dbReference>
<evidence type="ECO:0000256" key="4">
    <source>
        <dbReference type="ARBA" id="ARBA00023014"/>
    </source>
</evidence>
<evidence type="ECO:0000256" key="7">
    <source>
        <dbReference type="SAM" id="MobiDB-lite"/>
    </source>
</evidence>
<evidence type="ECO:0000256" key="2">
    <source>
        <dbReference type="ARBA" id="ARBA00022723"/>
    </source>
</evidence>
<dbReference type="InterPro" id="IPR019251">
    <property type="entry name" value="DUF2231_TM"/>
</dbReference>
<keyword evidence="3" id="KW-0408">Iron</keyword>
<dbReference type="Proteomes" id="UP000546324">
    <property type="component" value="Unassembled WGS sequence"/>
</dbReference>
<organism evidence="9 10">
    <name type="scientific">Actinomadura coerulea</name>
    <dbReference type="NCBI Taxonomy" id="46159"/>
    <lineage>
        <taxon>Bacteria</taxon>
        <taxon>Bacillati</taxon>
        <taxon>Actinomycetota</taxon>
        <taxon>Actinomycetes</taxon>
        <taxon>Streptosporangiales</taxon>
        <taxon>Thermomonosporaceae</taxon>
        <taxon>Actinomadura</taxon>
    </lineage>
</organism>
<comment type="caution">
    <text evidence="9">The sequence shown here is derived from an EMBL/GenBank/DDBJ whole genome shotgun (WGS) entry which is preliminary data.</text>
</comment>
<keyword evidence="10" id="KW-1185">Reference proteome</keyword>
<keyword evidence="4" id="KW-0411">Iron-sulfur</keyword>
<dbReference type="GO" id="GO:0051537">
    <property type="term" value="F:2 iron, 2 sulfur cluster binding"/>
    <property type="evidence" value="ECO:0007669"/>
    <property type="project" value="UniProtKB-KW"/>
</dbReference>
<dbReference type="GO" id="GO:0046872">
    <property type="term" value="F:metal ion binding"/>
    <property type="evidence" value="ECO:0007669"/>
    <property type="project" value="UniProtKB-KW"/>
</dbReference>
<dbReference type="PROSITE" id="PS51296">
    <property type="entry name" value="RIESKE"/>
    <property type="match status" value="1"/>
</dbReference>
<protein>
    <submittedName>
        <fullName evidence="9">Nitrite reductase/ring-hydroxylating ferredoxin subunit/uncharacterized membrane protein</fullName>
    </submittedName>
</protein>
<reference evidence="9 10" key="1">
    <citation type="submission" date="2020-08" db="EMBL/GenBank/DDBJ databases">
        <title>Sequencing the genomes of 1000 actinobacteria strains.</title>
        <authorList>
            <person name="Klenk H.-P."/>
        </authorList>
    </citation>
    <scope>NUCLEOTIDE SEQUENCE [LARGE SCALE GENOMIC DNA]</scope>
    <source>
        <strain evidence="9 10">DSM 43675</strain>
    </source>
</reference>
<keyword evidence="2" id="KW-0479">Metal-binding</keyword>
<dbReference type="Pfam" id="PF00355">
    <property type="entry name" value="Rieske"/>
    <property type="match status" value="1"/>
</dbReference>
<evidence type="ECO:0000259" key="8">
    <source>
        <dbReference type="PROSITE" id="PS51296"/>
    </source>
</evidence>
<evidence type="ECO:0000256" key="5">
    <source>
        <dbReference type="ARBA" id="ARBA00034078"/>
    </source>
</evidence>
<dbReference type="RefSeq" id="WP_185030682.1">
    <property type="nucleotide sequence ID" value="NZ_JACHMQ010000001.1"/>
</dbReference>
<dbReference type="Gene3D" id="2.102.10.10">
    <property type="entry name" value="Rieske [2Fe-2S] iron-sulphur domain"/>
    <property type="match status" value="1"/>
</dbReference>
<dbReference type="PANTHER" id="PTHR21496:SF0">
    <property type="entry name" value="RIESKE DOMAIN-CONTAINING PROTEIN"/>
    <property type="match status" value="1"/>
</dbReference>
<dbReference type="EMBL" id="JACHMQ010000001">
    <property type="protein sequence ID" value="MBB6399045.1"/>
    <property type="molecule type" value="Genomic_DNA"/>
</dbReference>
<accession>A0A7X0L1Z4</accession>
<feature type="region of interest" description="Disordered" evidence="7">
    <location>
        <begin position="270"/>
        <end position="306"/>
    </location>
</feature>
<dbReference type="GO" id="GO:0016705">
    <property type="term" value="F:oxidoreductase activity, acting on paired donors, with incorporation or reduction of molecular oxygen"/>
    <property type="evidence" value="ECO:0007669"/>
    <property type="project" value="UniProtKB-ARBA"/>
</dbReference>
<dbReference type="AlphaFoldDB" id="A0A7X0L1Z4"/>
<evidence type="ECO:0000256" key="1">
    <source>
        <dbReference type="ARBA" id="ARBA00022714"/>
    </source>
</evidence>
<evidence type="ECO:0000313" key="9">
    <source>
        <dbReference type="EMBL" id="MBB6399045.1"/>
    </source>
</evidence>
<dbReference type="GO" id="GO:0004497">
    <property type="term" value="F:monooxygenase activity"/>
    <property type="evidence" value="ECO:0007669"/>
    <property type="project" value="UniProtKB-ARBA"/>
</dbReference>
<evidence type="ECO:0000256" key="3">
    <source>
        <dbReference type="ARBA" id="ARBA00023004"/>
    </source>
</evidence>
<name>A0A7X0L1Z4_9ACTN</name>
<feature type="domain" description="Rieske" evidence="8">
    <location>
        <begin position="180"/>
        <end position="275"/>
    </location>
</feature>
<dbReference type="Pfam" id="PF09990">
    <property type="entry name" value="DUF2231"/>
    <property type="match status" value="1"/>
</dbReference>
<dbReference type="PANTHER" id="PTHR21496">
    <property type="entry name" value="FERREDOXIN-RELATED"/>
    <property type="match status" value="1"/>
</dbReference>
<comment type="similarity">
    <text evidence="6">Belongs to the bacterial ring-hydroxylating dioxygenase ferredoxin component family.</text>
</comment>
<evidence type="ECO:0000256" key="6">
    <source>
        <dbReference type="ARBA" id="ARBA00038001"/>
    </source>
</evidence>
<gene>
    <name evidence="9" type="ORF">BKA00_005959</name>
</gene>
<keyword evidence="1" id="KW-0001">2Fe-2S</keyword>
<comment type="cofactor">
    <cofactor evidence="5">
        <name>[2Fe-2S] cluster</name>
        <dbReference type="ChEBI" id="CHEBI:190135"/>
    </cofactor>
</comment>
<dbReference type="InterPro" id="IPR017941">
    <property type="entry name" value="Rieske_2Fe-2S"/>
</dbReference>
<evidence type="ECO:0000313" key="10">
    <source>
        <dbReference type="Proteomes" id="UP000546324"/>
    </source>
</evidence>
<sequence length="306" mass="31978">MSMPHRAVHRLENAEALDKVAEPVSSAVQRAIQPRIVRNLLSGTNTGHPLHPVLTDVVIGAWSMAGLLDVAGGPDAEPAAGLLTAAGVVAAVPTALTGLNDWADTLGAERRVGLVHAGANTVALALYAASLGARSRRAKALRFAGMAAMGISAYLGGHLTFTRGVNVNRTAWQQGPEEWTPVLAASELAEGEHRTADADGVQILLYRTATKLHAIAATCTHLGGPLGEGTVENGCVTCPWHGSTFRLDDGGIERGPASAPQPSYEARIQNGRIEVRVPPPGGQSDMADEGAHHRRTRRLLARTPAS</sequence>
<dbReference type="InterPro" id="IPR036922">
    <property type="entry name" value="Rieske_2Fe-2S_sf"/>
</dbReference>